<feature type="domain" description="MTTase N-terminal" evidence="10">
    <location>
        <begin position="2"/>
        <end position="118"/>
    </location>
</feature>
<keyword evidence="1 8" id="KW-0004">4Fe-4S</keyword>
<dbReference type="PROSITE" id="PS51918">
    <property type="entry name" value="RADICAL_SAM"/>
    <property type="match status" value="1"/>
</dbReference>
<dbReference type="InterPro" id="IPR007197">
    <property type="entry name" value="rSAM"/>
</dbReference>
<evidence type="ECO:0000256" key="6">
    <source>
        <dbReference type="ARBA" id="ARBA00023004"/>
    </source>
</evidence>
<dbReference type="InterPro" id="IPR005840">
    <property type="entry name" value="Ribosomal_uS12_MeSTrfase_RimO"/>
</dbReference>
<dbReference type="CDD" id="cd01335">
    <property type="entry name" value="Radical_SAM"/>
    <property type="match status" value="1"/>
</dbReference>
<keyword evidence="2 8" id="KW-0963">Cytoplasm</keyword>
<dbReference type="InterPro" id="IPR038135">
    <property type="entry name" value="Methylthiotransferase_N_sf"/>
</dbReference>
<dbReference type="SFLD" id="SFLDG01082">
    <property type="entry name" value="B12-binding_domain_containing"/>
    <property type="match status" value="1"/>
</dbReference>
<dbReference type="InterPro" id="IPR002792">
    <property type="entry name" value="TRAM_dom"/>
</dbReference>
<dbReference type="SFLD" id="SFLDF00274">
    <property type="entry name" value="ribosomal_protein_S12_methylth"/>
    <property type="match status" value="1"/>
</dbReference>
<dbReference type="InterPro" id="IPR012340">
    <property type="entry name" value="NA-bd_OB-fold"/>
</dbReference>
<evidence type="ECO:0000256" key="8">
    <source>
        <dbReference type="HAMAP-Rule" id="MF_01865"/>
    </source>
</evidence>
<reference evidence="12 13" key="1">
    <citation type="submission" date="2022-01" db="EMBL/GenBank/DDBJ databases">
        <title>Collection of gut derived symbiotic bacterial strains cultured from healthy donors.</title>
        <authorList>
            <person name="Lin H."/>
            <person name="Kohout C."/>
            <person name="Waligurski E."/>
            <person name="Pamer E.G."/>
        </authorList>
    </citation>
    <scope>NUCLEOTIDE SEQUENCE [LARGE SCALE GENOMIC DNA]</scope>
    <source>
        <strain evidence="12 13">DFI.7.58</strain>
    </source>
</reference>
<feature type="domain" description="TRAM" evidence="9">
    <location>
        <begin position="373"/>
        <end position="440"/>
    </location>
</feature>
<evidence type="ECO:0000313" key="13">
    <source>
        <dbReference type="Proteomes" id="UP001298681"/>
    </source>
</evidence>
<dbReference type="SUPFAM" id="SSF102114">
    <property type="entry name" value="Radical SAM enzymes"/>
    <property type="match status" value="1"/>
</dbReference>
<dbReference type="SFLD" id="SFLDS00029">
    <property type="entry name" value="Radical_SAM"/>
    <property type="match status" value="1"/>
</dbReference>
<dbReference type="PROSITE" id="PS51449">
    <property type="entry name" value="MTTASE_N"/>
    <property type="match status" value="1"/>
</dbReference>
<feature type="binding site" evidence="8">
    <location>
        <position position="81"/>
    </location>
    <ligand>
        <name>[4Fe-4S] cluster</name>
        <dbReference type="ChEBI" id="CHEBI:49883"/>
        <label>1</label>
    </ligand>
</feature>
<dbReference type="Pfam" id="PF04055">
    <property type="entry name" value="Radical_SAM"/>
    <property type="match status" value="1"/>
</dbReference>
<dbReference type="NCBIfam" id="TIGR01125">
    <property type="entry name" value="30S ribosomal protein S12 methylthiotransferase RimO"/>
    <property type="match status" value="1"/>
</dbReference>
<evidence type="ECO:0000259" key="10">
    <source>
        <dbReference type="PROSITE" id="PS51449"/>
    </source>
</evidence>
<dbReference type="EC" id="2.8.4.4" evidence="8"/>
<proteinExistence type="inferred from homology"/>
<evidence type="ECO:0000256" key="3">
    <source>
        <dbReference type="ARBA" id="ARBA00022679"/>
    </source>
</evidence>
<evidence type="ECO:0000256" key="7">
    <source>
        <dbReference type="ARBA" id="ARBA00023014"/>
    </source>
</evidence>
<feature type="binding site" evidence="8">
    <location>
        <position position="158"/>
    </location>
    <ligand>
        <name>[4Fe-4S] cluster</name>
        <dbReference type="ChEBI" id="CHEBI:49883"/>
        <label>2</label>
        <note>4Fe-4S-S-AdoMet</note>
    </ligand>
</feature>
<evidence type="ECO:0000313" key="12">
    <source>
        <dbReference type="EMBL" id="MCG4611839.1"/>
    </source>
</evidence>
<dbReference type="SMART" id="SM00729">
    <property type="entry name" value="Elp3"/>
    <property type="match status" value="1"/>
</dbReference>
<dbReference type="HAMAP" id="MF_01865">
    <property type="entry name" value="MTTase_RimO"/>
    <property type="match status" value="1"/>
</dbReference>
<dbReference type="NCBIfam" id="TIGR00089">
    <property type="entry name" value="MiaB/RimO family radical SAM methylthiotransferase"/>
    <property type="match status" value="1"/>
</dbReference>
<dbReference type="GO" id="GO:0005840">
    <property type="term" value="C:ribosome"/>
    <property type="evidence" value="ECO:0007669"/>
    <property type="project" value="UniProtKB-KW"/>
</dbReference>
<evidence type="ECO:0000256" key="4">
    <source>
        <dbReference type="ARBA" id="ARBA00022691"/>
    </source>
</evidence>
<evidence type="ECO:0000256" key="2">
    <source>
        <dbReference type="ARBA" id="ARBA00022490"/>
    </source>
</evidence>
<dbReference type="Gene3D" id="3.80.30.20">
    <property type="entry name" value="tm_1862 like domain"/>
    <property type="match status" value="1"/>
</dbReference>
<accession>A0ABS9MM05</accession>
<dbReference type="RefSeq" id="WP_237967157.1">
    <property type="nucleotide sequence ID" value="NZ_JAKNHQ010000024.1"/>
</dbReference>
<dbReference type="Proteomes" id="UP001298681">
    <property type="component" value="Unassembled WGS sequence"/>
</dbReference>
<dbReference type="Gene3D" id="3.40.50.12160">
    <property type="entry name" value="Methylthiotransferase, N-terminal domain"/>
    <property type="match status" value="1"/>
</dbReference>
<evidence type="ECO:0000259" key="11">
    <source>
        <dbReference type="PROSITE" id="PS51918"/>
    </source>
</evidence>
<feature type="binding site" evidence="8">
    <location>
        <position position="154"/>
    </location>
    <ligand>
        <name>[4Fe-4S] cluster</name>
        <dbReference type="ChEBI" id="CHEBI:49883"/>
        <label>2</label>
        <note>4Fe-4S-S-AdoMet</note>
    </ligand>
</feature>
<evidence type="ECO:0000259" key="9">
    <source>
        <dbReference type="PROSITE" id="PS50926"/>
    </source>
</evidence>
<organism evidence="12 13">
    <name type="scientific">Anaeromassilibacillus senegalensis</name>
    <dbReference type="NCBI Taxonomy" id="1673717"/>
    <lineage>
        <taxon>Bacteria</taxon>
        <taxon>Bacillati</taxon>
        <taxon>Bacillota</taxon>
        <taxon>Clostridia</taxon>
        <taxon>Eubacteriales</taxon>
        <taxon>Acutalibacteraceae</taxon>
        <taxon>Anaeromassilibacillus</taxon>
    </lineage>
</organism>
<keyword evidence="12" id="KW-0689">Ribosomal protein</keyword>
<dbReference type="EMBL" id="JAKNHQ010000024">
    <property type="protein sequence ID" value="MCG4611839.1"/>
    <property type="molecule type" value="Genomic_DNA"/>
</dbReference>
<comment type="function">
    <text evidence="8">Catalyzes the methylthiolation of an aspartic acid residue of ribosomal protein uS12.</text>
</comment>
<comment type="cofactor">
    <cofactor evidence="8">
        <name>[4Fe-4S] cluster</name>
        <dbReference type="ChEBI" id="CHEBI:49883"/>
    </cofactor>
    <text evidence="8">Binds 2 [4Fe-4S] clusters. One cluster is coordinated with 3 cysteines and an exchangeable S-adenosyl-L-methionine.</text>
</comment>
<comment type="caution">
    <text evidence="12">The sequence shown here is derived from an EMBL/GenBank/DDBJ whole genome shotgun (WGS) entry which is preliminary data.</text>
</comment>
<dbReference type="SFLD" id="SFLDG01061">
    <property type="entry name" value="methylthiotransferase"/>
    <property type="match status" value="1"/>
</dbReference>
<gene>
    <name evidence="8 12" type="primary">rimO</name>
    <name evidence="12" type="ORF">L0P57_12960</name>
</gene>
<name>A0ABS9MM05_9FIRM</name>
<keyword evidence="6 8" id="KW-0408">Iron</keyword>
<evidence type="ECO:0000256" key="1">
    <source>
        <dbReference type="ARBA" id="ARBA00022485"/>
    </source>
</evidence>
<dbReference type="Pfam" id="PF18693">
    <property type="entry name" value="TRAM_2"/>
    <property type="match status" value="1"/>
</dbReference>
<comment type="catalytic activity">
    <reaction evidence="8">
        <text>L-aspartate(89)-[ribosomal protein uS12]-hydrogen + (sulfur carrier)-SH + AH2 + 2 S-adenosyl-L-methionine = 3-methylsulfanyl-L-aspartate(89)-[ribosomal protein uS12]-hydrogen + (sulfur carrier)-H + 5'-deoxyadenosine + L-methionine + A + S-adenosyl-L-homocysteine + 2 H(+)</text>
        <dbReference type="Rhea" id="RHEA:37087"/>
        <dbReference type="Rhea" id="RHEA-COMP:10460"/>
        <dbReference type="Rhea" id="RHEA-COMP:10461"/>
        <dbReference type="Rhea" id="RHEA-COMP:14737"/>
        <dbReference type="Rhea" id="RHEA-COMP:14739"/>
        <dbReference type="ChEBI" id="CHEBI:13193"/>
        <dbReference type="ChEBI" id="CHEBI:15378"/>
        <dbReference type="ChEBI" id="CHEBI:17319"/>
        <dbReference type="ChEBI" id="CHEBI:17499"/>
        <dbReference type="ChEBI" id="CHEBI:29917"/>
        <dbReference type="ChEBI" id="CHEBI:29961"/>
        <dbReference type="ChEBI" id="CHEBI:57844"/>
        <dbReference type="ChEBI" id="CHEBI:57856"/>
        <dbReference type="ChEBI" id="CHEBI:59789"/>
        <dbReference type="ChEBI" id="CHEBI:64428"/>
        <dbReference type="ChEBI" id="CHEBI:73599"/>
        <dbReference type="EC" id="2.8.4.4"/>
    </reaction>
</comment>
<feature type="binding site" evidence="8">
    <location>
        <position position="161"/>
    </location>
    <ligand>
        <name>[4Fe-4S] cluster</name>
        <dbReference type="ChEBI" id="CHEBI:49883"/>
        <label>2</label>
        <note>4Fe-4S-S-AdoMet</note>
    </ligand>
</feature>
<feature type="binding site" evidence="8">
    <location>
        <position position="11"/>
    </location>
    <ligand>
        <name>[4Fe-4S] cluster</name>
        <dbReference type="ChEBI" id="CHEBI:49883"/>
        <label>1</label>
    </ligand>
</feature>
<keyword evidence="5 8" id="KW-0479">Metal-binding</keyword>
<keyword evidence="13" id="KW-1185">Reference proteome</keyword>
<protein>
    <recommendedName>
        <fullName evidence="8">Ribosomal protein uS12 methylthiotransferase RimO</fullName>
        <shortName evidence="8">uS12 MTTase</shortName>
        <shortName evidence="8">uS12 methylthiotransferase</shortName>
        <ecNumber evidence="8">2.8.4.4</ecNumber>
    </recommendedName>
    <alternativeName>
        <fullName evidence="8">Ribosomal protein uS12 (aspartate-C(3))-methylthiotransferase</fullName>
    </alternativeName>
    <alternativeName>
        <fullName evidence="8">Ribosome maturation factor RimO</fullName>
    </alternativeName>
</protein>
<dbReference type="InterPro" id="IPR020612">
    <property type="entry name" value="Methylthiotransferase_CS"/>
</dbReference>
<dbReference type="GO" id="GO:0103039">
    <property type="term" value="F:protein methylthiotransferase activity"/>
    <property type="evidence" value="ECO:0007669"/>
    <property type="project" value="UniProtKB-EC"/>
</dbReference>
<comment type="similarity">
    <text evidence="8">Belongs to the methylthiotransferase family. RimO subfamily.</text>
</comment>
<feature type="binding site" evidence="8">
    <location>
        <position position="47"/>
    </location>
    <ligand>
        <name>[4Fe-4S] cluster</name>
        <dbReference type="ChEBI" id="CHEBI:49883"/>
        <label>1</label>
    </ligand>
</feature>
<dbReference type="PROSITE" id="PS50926">
    <property type="entry name" value="TRAM"/>
    <property type="match status" value="1"/>
</dbReference>
<dbReference type="Gene3D" id="2.40.50.140">
    <property type="entry name" value="Nucleic acid-binding proteins"/>
    <property type="match status" value="1"/>
</dbReference>
<dbReference type="InterPro" id="IPR006638">
    <property type="entry name" value="Elp3/MiaA/NifB-like_rSAM"/>
</dbReference>
<dbReference type="InterPro" id="IPR023404">
    <property type="entry name" value="rSAM_horseshoe"/>
</dbReference>
<keyword evidence="4 8" id="KW-0949">S-adenosyl-L-methionine</keyword>
<sequence length="440" mass="49406">MASVGMISLGCEKNRVDAEMMMARLQKAGYELVDDASCADVAIVNTCGFIEAAKKESIGEILELGKQKAAGQIKAIVVTGCMAERYQQEIRKELPEADAVCGIGADADIVEVVNRTLRGEHPELFPEKTLLPLCGERVHSTPLYSSYIKIAEGCDNRCSYCAIPLIRGPYRSRPMESILEEAKALAESGTKELIVIAQDTTRYGRDLYKKWMLPELLHKLCSVDGVEWIRLLYCYPDFMTEELMDTIAQEPKIVKYVDLPLQHCSGPVLRAMRRFGDREKLTALIGKMRERIPGLVLRTTVIAGFPGETEEDFAELCDFIKEIRFERLGCFAYSQEEDTPAAEMENQIEEDEKRRRAGRVMETQMGIMQDWGEAQVGRVFDVLTEGFDEETQCWFGRSYADAPEIDGRVYFTAADAPAPGQFVRVRITACMDCDLMGEAE</sequence>
<keyword evidence="3 8" id="KW-0808">Transferase</keyword>
<comment type="subcellular location">
    <subcellularLocation>
        <location evidence="8">Cytoplasm</location>
    </subcellularLocation>
</comment>
<dbReference type="PROSITE" id="PS01278">
    <property type="entry name" value="MTTASE_RADICAL"/>
    <property type="match status" value="1"/>
</dbReference>
<keyword evidence="12" id="KW-0687">Ribonucleoprotein</keyword>
<dbReference type="InterPro" id="IPR058240">
    <property type="entry name" value="rSAM_sf"/>
</dbReference>
<dbReference type="PANTHER" id="PTHR43837:SF1">
    <property type="entry name" value="RIBOSOMAL PROTEIN US12 METHYLTHIOTRANSFERASE RIMO"/>
    <property type="match status" value="1"/>
</dbReference>
<keyword evidence="7 8" id="KW-0411">Iron-sulfur</keyword>
<evidence type="ECO:0000256" key="5">
    <source>
        <dbReference type="ARBA" id="ARBA00022723"/>
    </source>
</evidence>
<dbReference type="InterPro" id="IPR013848">
    <property type="entry name" value="Methylthiotransferase_N"/>
</dbReference>
<feature type="domain" description="Radical SAM core" evidence="11">
    <location>
        <begin position="140"/>
        <end position="370"/>
    </location>
</feature>
<dbReference type="InterPro" id="IPR005839">
    <property type="entry name" value="Methylthiotransferase"/>
</dbReference>
<dbReference type="Pfam" id="PF00919">
    <property type="entry name" value="UPF0004"/>
    <property type="match status" value="1"/>
</dbReference>
<dbReference type="PANTHER" id="PTHR43837">
    <property type="entry name" value="RIBOSOMAL PROTEIN S12 METHYLTHIOTRANSFERASE RIMO"/>
    <property type="match status" value="1"/>
</dbReference>